<dbReference type="PROSITE" id="PS51318">
    <property type="entry name" value="TAT"/>
    <property type="match status" value="1"/>
</dbReference>
<protein>
    <submittedName>
        <fullName evidence="2">Pectin lyase domain protein</fullName>
    </submittedName>
</protein>
<dbReference type="eggNOG" id="arCOG10187">
    <property type="taxonomic scope" value="Archaea"/>
</dbReference>
<dbReference type="EMBL" id="CP001932">
    <property type="protein sequence ID" value="ADD06587.1"/>
    <property type="molecule type" value="Genomic_DNA"/>
</dbReference>
<keyword evidence="2" id="KW-0456">Lyase</keyword>
<sequence length="597" mass="62737">MARERSVPGDGSSGDDMTTESNSGLLDRRSYMKLAGATTAATAFGATAGAANSDDYETITANGQVIRIGQGDTFENKLIDLTNGNSVLLLVEGGNSVIRNVGFEGLHRGDAFMISITAPSGDVLIENVYLGDGSTKEGESFVHGPGAVFYHSNAACDVTFRHCNVQGWPNNGFYCSNTASGGSARFEHCYGKNNGVSTYRVAGGNDAIVNSVAYNDNTDYGPGWGGYTEDSGRPVWVWPGSTVSIEDSHFASGGYPHALIMRGNATAQMSGGAISGSVQGGGLDRSNVSSSPDLSVPEGTPTSAVEAASGETSETGGSEPDAGEDTDDDDDEPALDNLLLVEGDDSDVTRYEFEAEGDVEPSTAEGATIDAAAGVEDGVAYGVVADWKDAFRFDGDLLSLTVDGPGTVFVNGEEVDPSDYGEDLPHVLEIEGRGAPTSYEITVDGTIELDADEDPDDEVTTISGSTVQSSVTDSTQTFRFSGALTDVTFTDGEAAVFLDDEEIDPAEYGETELLPHALVIDGGESDGPSTYSFRIDGTVVKSDHRSATIDDEDIIDDRFVRGIVDDELDAYWFEGTIEDFTLCGPATVDVQYNARNQ</sequence>
<dbReference type="AlphaFoldDB" id="D3SR31"/>
<reference evidence="2 3" key="2">
    <citation type="journal article" date="2012" name="BMC Genomics">
        <title>A comparative genomics perspective on the genetic content of the alkaliphilic haloarchaeon Natrialba magadii ATCC 43099T.</title>
        <authorList>
            <person name="Siddaramappa S."/>
            <person name="Challacombe J.F."/>
            <person name="Decastro R.E."/>
            <person name="Pfeiffer F."/>
            <person name="Sastre D.E."/>
            <person name="Gimenez M.I."/>
            <person name="Paggi R.A."/>
            <person name="Detter J.C."/>
            <person name="Davenport K.W."/>
            <person name="Goodwin L.A."/>
            <person name="Kyrpides N."/>
            <person name="Tapia R."/>
            <person name="Pitluck S."/>
            <person name="Lucas S."/>
            <person name="Woyke T."/>
            <person name="Maupin-Furlow J.A."/>
        </authorList>
    </citation>
    <scope>NUCLEOTIDE SEQUENCE [LARGE SCALE GENOMIC DNA]</scope>
    <source>
        <strain evidence="3">ATCC 43099 / DSM 3394 / CCM 3739 / CIP 104546 / IAM 13178 / JCM 8861 / NBRC 102185 / NCIMB 2190 / MS3</strain>
    </source>
</reference>
<accession>D3SR31</accession>
<dbReference type="InterPro" id="IPR011050">
    <property type="entry name" value="Pectin_lyase_fold/virulence"/>
</dbReference>
<evidence type="ECO:0000313" key="3">
    <source>
        <dbReference type="Proteomes" id="UP000001879"/>
    </source>
</evidence>
<dbReference type="SUPFAM" id="SSF51126">
    <property type="entry name" value="Pectin lyase-like"/>
    <property type="match status" value="1"/>
</dbReference>
<dbReference type="Gene3D" id="2.160.20.10">
    <property type="entry name" value="Single-stranded right-handed beta-helix, Pectin lyase-like"/>
    <property type="match status" value="1"/>
</dbReference>
<reference evidence="3" key="1">
    <citation type="submission" date="2010-02" db="EMBL/GenBank/DDBJ databases">
        <title>Complete sequence of chromosome of Natrialba magadii ATCC 43099.</title>
        <authorList>
            <consortium name="US DOE Joint Genome Institute"/>
            <person name="Lucas S."/>
            <person name="Copeland A."/>
            <person name="Lapidus A."/>
            <person name="Cheng J.-F."/>
            <person name="Bruce D."/>
            <person name="Goodwin L."/>
            <person name="Pitluck S."/>
            <person name="Davenport K."/>
            <person name="Saunders E."/>
            <person name="Detter J.C."/>
            <person name="Han C."/>
            <person name="Tapia R."/>
            <person name="Land M."/>
            <person name="Hauser L."/>
            <person name="Kyrpides N."/>
            <person name="Mikhailova N."/>
            <person name="De Castro R.E."/>
            <person name="Maupin-Furlow J.A."/>
            <person name="Woyke T."/>
        </authorList>
    </citation>
    <scope>NUCLEOTIDE SEQUENCE [LARGE SCALE GENOMIC DNA]</scope>
    <source>
        <strain evidence="3">ATCC 43099 / DSM 3394 / CCM 3739 / CIP 104546 / IAM 13178 / JCM 8861 / NBRC 102185 / NCIMB 2190 / MS3</strain>
    </source>
</reference>
<organism evidence="2 3">
    <name type="scientific">Natrialba magadii (strain ATCC 43099 / DSM 3394 / CCM 3739 / CIP 104546 / IAM 13178 / JCM 8861 / NBRC 102185 / NCIMB 2190 / MS3)</name>
    <name type="common">Natronobacterium magadii</name>
    <dbReference type="NCBI Taxonomy" id="547559"/>
    <lineage>
        <taxon>Archaea</taxon>
        <taxon>Methanobacteriati</taxon>
        <taxon>Methanobacteriota</taxon>
        <taxon>Stenosarchaea group</taxon>
        <taxon>Halobacteria</taxon>
        <taxon>Halobacteriales</taxon>
        <taxon>Natrialbaceae</taxon>
        <taxon>Natrialba</taxon>
    </lineage>
</organism>
<name>D3SR31_NATMM</name>
<dbReference type="KEGG" id="nmg:Nmag_3035"/>
<evidence type="ECO:0000313" key="2">
    <source>
        <dbReference type="EMBL" id="ADD06587.1"/>
    </source>
</evidence>
<proteinExistence type="predicted"/>
<dbReference type="Proteomes" id="UP000001879">
    <property type="component" value="Chromosome"/>
</dbReference>
<feature type="compositionally biased region" description="Acidic residues" evidence="1">
    <location>
        <begin position="321"/>
        <end position="334"/>
    </location>
</feature>
<dbReference type="InterPro" id="IPR006311">
    <property type="entry name" value="TAT_signal"/>
</dbReference>
<dbReference type="InterPro" id="IPR012334">
    <property type="entry name" value="Pectin_lyas_fold"/>
</dbReference>
<gene>
    <name evidence="2" type="ordered locus">Nmag_3035</name>
</gene>
<keyword evidence="3" id="KW-1185">Reference proteome</keyword>
<evidence type="ECO:0000256" key="1">
    <source>
        <dbReference type="SAM" id="MobiDB-lite"/>
    </source>
</evidence>
<dbReference type="GO" id="GO:0016829">
    <property type="term" value="F:lyase activity"/>
    <property type="evidence" value="ECO:0007669"/>
    <property type="project" value="UniProtKB-KW"/>
</dbReference>
<dbReference type="PaxDb" id="547559-Nmag_3035"/>
<dbReference type="HOGENOM" id="CLU_032538_0_0_2"/>
<feature type="region of interest" description="Disordered" evidence="1">
    <location>
        <begin position="272"/>
        <end position="334"/>
    </location>
</feature>
<feature type="region of interest" description="Disordered" evidence="1">
    <location>
        <begin position="1"/>
        <end position="23"/>
    </location>
</feature>